<evidence type="ECO:0000313" key="2">
    <source>
        <dbReference type="EMBL" id="RKR84996.1"/>
    </source>
</evidence>
<comment type="caution">
    <text evidence="2">The sequence shown here is derived from an EMBL/GenBank/DDBJ whole genome shotgun (WGS) entry which is preliminary data.</text>
</comment>
<keyword evidence="3" id="KW-1185">Reference proteome</keyword>
<dbReference type="OrthoDB" id="1016806at2"/>
<proteinExistence type="predicted"/>
<reference evidence="2 3" key="1">
    <citation type="submission" date="2018-10" db="EMBL/GenBank/DDBJ databases">
        <title>Genomic Encyclopedia of Archaeal and Bacterial Type Strains, Phase II (KMG-II): from individual species to whole genera.</title>
        <authorList>
            <person name="Goeker M."/>
        </authorList>
    </citation>
    <scope>NUCLEOTIDE SEQUENCE [LARGE SCALE GENOMIC DNA]</scope>
    <source>
        <strain evidence="2 3">DSM 18602</strain>
    </source>
</reference>
<accession>A0A495J7M7</accession>
<feature type="signal peptide" evidence="1">
    <location>
        <begin position="1"/>
        <end position="21"/>
    </location>
</feature>
<evidence type="ECO:0000256" key="1">
    <source>
        <dbReference type="SAM" id="SignalP"/>
    </source>
</evidence>
<dbReference type="AlphaFoldDB" id="A0A495J7M7"/>
<feature type="chain" id="PRO_5019836596" evidence="1">
    <location>
        <begin position="22"/>
        <end position="353"/>
    </location>
</feature>
<dbReference type="Proteomes" id="UP000268007">
    <property type="component" value="Unassembled WGS sequence"/>
</dbReference>
<sequence length="353" mass="40410">MNKHFIYLFSAAILLTTGLFAQSRQDTLQGSLDVHFNALGFLDNREYTAFVPRSRTYSGTRTTLDFGVNLDSLNHFIVGVNGIHEFGAQPYFLKVDPIAYYHYESSKWVFNIGEFPREGVLTQYPRALLNDTLRYYRPNVEGLMTNLHTKYGYETIWIDWVSRQTETAREQFLFGACGTYIPNPKGPFFLSHYFLLLHDAGNSSSLPQPGISDNGAAQVRMGLDYSHKTVFDSLRFDVGGMLSLERTRGVDGFRTPKGFVASAFISYHKFALFEEYYAGQGSHIEYGDSFYEKTMYNRLDVIYSPFMFKHITGQFIISFHSSPGNLGDSQQAFRLTYDLGRKTLKRFKTDNLL</sequence>
<organism evidence="2 3">
    <name type="scientific">Mucilaginibacter gracilis</name>
    <dbReference type="NCBI Taxonomy" id="423350"/>
    <lineage>
        <taxon>Bacteria</taxon>
        <taxon>Pseudomonadati</taxon>
        <taxon>Bacteroidota</taxon>
        <taxon>Sphingobacteriia</taxon>
        <taxon>Sphingobacteriales</taxon>
        <taxon>Sphingobacteriaceae</taxon>
        <taxon>Mucilaginibacter</taxon>
    </lineage>
</organism>
<evidence type="ECO:0000313" key="3">
    <source>
        <dbReference type="Proteomes" id="UP000268007"/>
    </source>
</evidence>
<name>A0A495J7M7_9SPHI</name>
<protein>
    <submittedName>
        <fullName evidence="2">Uncharacterized protein</fullName>
    </submittedName>
</protein>
<keyword evidence="1" id="KW-0732">Signal</keyword>
<dbReference type="EMBL" id="RBKU01000001">
    <property type="protein sequence ID" value="RKR84996.1"/>
    <property type="molecule type" value="Genomic_DNA"/>
</dbReference>
<gene>
    <name evidence="2" type="ORF">BDD43_5252</name>
</gene>
<dbReference type="RefSeq" id="WP_121201021.1">
    <property type="nucleotide sequence ID" value="NZ_RBKU01000001.1"/>
</dbReference>